<gene>
    <name evidence="2" type="ORF">J8F10_12010</name>
</gene>
<evidence type="ECO:0000313" key="2">
    <source>
        <dbReference type="EMBL" id="MBP3956010.1"/>
    </source>
</evidence>
<reference evidence="2 3" key="1">
    <citation type="submission" date="2021-04" db="EMBL/GenBank/DDBJ databases">
        <authorList>
            <person name="Ivanova A."/>
        </authorList>
    </citation>
    <scope>NUCLEOTIDE SEQUENCE [LARGE SCALE GENOMIC DNA]</scope>
    <source>
        <strain evidence="2 3">G18</strain>
    </source>
</reference>
<dbReference type="Proteomes" id="UP000676565">
    <property type="component" value="Unassembled WGS sequence"/>
</dbReference>
<keyword evidence="3" id="KW-1185">Reference proteome</keyword>
<feature type="region of interest" description="Disordered" evidence="1">
    <location>
        <begin position="1"/>
        <end position="23"/>
    </location>
</feature>
<dbReference type="EMBL" id="JAGKQQ010000001">
    <property type="protein sequence ID" value="MBP3956010.1"/>
    <property type="molecule type" value="Genomic_DNA"/>
</dbReference>
<feature type="region of interest" description="Disordered" evidence="1">
    <location>
        <begin position="61"/>
        <end position="83"/>
    </location>
</feature>
<protein>
    <submittedName>
        <fullName evidence="2">Uncharacterized protein</fullName>
    </submittedName>
</protein>
<evidence type="ECO:0000256" key="1">
    <source>
        <dbReference type="SAM" id="MobiDB-lite"/>
    </source>
</evidence>
<organism evidence="2 3">
    <name type="scientific">Gemmata palustris</name>
    <dbReference type="NCBI Taxonomy" id="2822762"/>
    <lineage>
        <taxon>Bacteria</taxon>
        <taxon>Pseudomonadati</taxon>
        <taxon>Planctomycetota</taxon>
        <taxon>Planctomycetia</taxon>
        <taxon>Gemmatales</taxon>
        <taxon>Gemmataceae</taxon>
        <taxon>Gemmata</taxon>
    </lineage>
</organism>
<dbReference type="RefSeq" id="WP_210654051.1">
    <property type="nucleotide sequence ID" value="NZ_JAGKQQ010000001.1"/>
</dbReference>
<sequence>MSNRHLPAARTRSPPVAARAGDRVREPIKYKTATADNVAAALQKQIDAGKVKLKFVDDHGYLPATGPTSPSGCGESSAVVRAE</sequence>
<accession>A0ABS5BQT6</accession>
<proteinExistence type="predicted"/>
<evidence type="ECO:0000313" key="3">
    <source>
        <dbReference type="Proteomes" id="UP000676565"/>
    </source>
</evidence>
<name>A0ABS5BQT6_9BACT</name>
<comment type="caution">
    <text evidence="2">The sequence shown here is derived from an EMBL/GenBank/DDBJ whole genome shotgun (WGS) entry which is preliminary data.</text>
</comment>